<organism evidence="4 5">
    <name type="scientific">Saccoglossus kowalevskii</name>
    <name type="common">Acorn worm</name>
    <dbReference type="NCBI Taxonomy" id="10224"/>
    <lineage>
        <taxon>Eukaryota</taxon>
        <taxon>Metazoa</taxon>
        <taxon>Hemichordata</taxon>
        <taxon>Enteropneusta</taxon>
        <taxon>Harrimaniidae</taxon>
        <taxon>Saccoglossus</taxon>
    </lineage>
</organism>
<evidence type="ECO:0000256" key="1">
    <source>
        <dbReference type="ARBA" id="ARBA00010531"/>
    </source>
</evidence>
<evidence type="ECO:0000256" key="3">
    <source>
        <dbReference type="ARBA" id="ARBA00023274"/>
    </source>
</evidence>
<dbReference type="InterPro" id="IPR028364">
    <property type="entry name" value="Ribosomal_uL1/biogenesis"/>
</dbReference>
<dbReference type="Proteomes" id="UP000694865">
    <property type="component" value="Unplaced"/>
</dbReference>
<evidence type="ECO:0000256" key="2">
    <source>
        <dbReference type="ARBA" id="ARBA00022980"/>
    </source>
</evidence>
<dbReference type="GeneID" id="100369800"/>
<protein>
    <submittedName>
        <fullName evidence="5">39S ribosomal protein L1, mitochondrial-like</fullName>
    </submittedName>
</protein>
<evidence type="ECO:0000313" key="4">
    <source>
        <dbReference type="Proteomes" id="UP000694865"/>
    </source>
</evidence>
<keyword evidence="3" id="KW-0687">Ribonucleoprotein</keyword>
<dbReference type="Gene3D" id="3.30.190.20">
    <property type="match status" value="1"/>
</dbReference>
<dbReference type="Pfam" id="PF00687">
    <property type="entry name" value="Ribosomal_L1"/>
    <property type="match status" value="1"/>
</dbReference>
<dbReference type="RefSeq" id="XP_002730922.1">
    <property type="nucleotide sequence ID" value="XM_002730876.2"/>
</dbReference>
<dbReference type="SUPFAM" id="SSF56808">
    <property type="entry name" value="Ribosomal protein L1"/>
    <property type="match status" value="1"/>
</dbReference>
<sequence length="120" mass="13958">MREIVPLKAKLRKKFPNTKRKSVGRDLPPMIELYRKGQVYKCHKEGVSVNVGKLSQSNEQIAENIETMIQAICSQKPLRYGPFITKAVVTAFLLDSHRIKYEHWLPTEEDNYEDEVEVKI</sequence>
<name>A0ABM0GJ14_SACKO</name>
<dbReference type="PANTHER" id="PTHR36427">
    <property type="entry name" value="54S RIBOSOMAL PROTEIN L1, MITOCHONDRIAL"/>
    <property type="match status" value="1"/>
</dbReference>
<accession>A0ABM0GJ14</accession>
<reference evidence="5" key="1">
    <citation type="submission" date="2025-08" db="UniProtKB">
        <authorList>
            <consortium name="RefSeq"/>
        </authorList>
    </citation>
    <scope>IDENTIFICATION</scope>
    <source>
        <tissue evidence="5">Testes</tissue>
    </source>
</reference>
<proteinExistence type="inferred from homology"/>
<gene>
    <name evidence="5" type="primary">LOC100369800</name>
</gene>
<keyword evidence="2" id="KW-0689">Ribosomal protein</keyword>
<comment type="similarity">
    <text evidence="1">Belongs to the universal ribosomal protein uL1 family.</text>
</comment>
<keyword evidence="4" id="KW-1185">Reference proteome</keyword>
<dbReference type="InterPro" id="IPR023674">
    <property type="entry name" value="Ribosomal_uL1-like"/>
</dbReference>
<dbReference type="PANTHER" id="PTHR36427:SF3">
    <property type="entry name" value="LARGE RIBOSOMAL SUBUNIT PROTEIN UL1M"/>
    <property type="match status" value="1"/>
</dbReference>
<evidence type="ECO:0000313" key="5">
    <source>
        <dbReference type="RefSeq" id="XP_002730922.1"/>
    </source>
</evidence>